<reference evidence="1" key="1">
    <citation type="submission" date="2020-05" db="EMBL/GenBank/DDBJ databases">
        <title>Mycena genomes resolve the evolution of fungal bioluminescence.</title>
        <authorList>
            <person name="Tsai I.J."/>
        </authorList>
    </citation>
    <scope>NUCLEOTIDE SEQUENCE</scope>
    <source>
        <strain evidence="1">171206Taipei</strain>
    </source>
</reference>
<dbReference type="Proteomes" id="UP000636479">
    <property type="component" value="Unassembled WGS sequence"/>
</dbReference>
<accession>A0A8H6SD42</accession>
<keyword evidence="2" id="KW-1185">Reference proteome</keyword>
<evidence type="ECO:0008006" key="3">
    <source>
        <dbReference type="Google" id="ProtNLM"/>
    </source>
</evidence>
<dbReference type="EMBL" id="JACAZF010000008">
    <property type="protein sequence ID" value="KAF7296738.1"/>
    <property type="molecule type" value="Genomic_DNA"/>
</dbReference>
<evidence type="ECO:0000313" key="1">
    <source>
        <dbReference type="EMBL" id="KAF7296738.1"/>
    </source>
</evidence>
<protein>
    <recommendedName>
        <fullName evidence="3">F-box domain-containing protein</fullName>
    </recommendedName>
</protein>
<comment type="caution">
    <text evidence="1">The sequence shown here is derived from an EMBL/GenBank/DDBJ whole genome shotgun (WGS) entry which is preliminary data.</text>
</comment>
<name>A0A8H6SD42_9AGAR</name>
<dbReference type="OrthoDB" id="2745898at2759"/>
<gene>
    <name evidence="1" type="ORF">MIND_00904400</name>
</gene>
<dbReference type="GeneID" id="59348201"/>
<dbReference type="RefSeq" id="XP_037217097.1">
    <property type="nucleotide sequence ID" value="XM_037365685.1"/>
</dbReference>
<sequence length="476" mass="53602">MVSSLAPELIEIVVNNIEHADTLKSCSLVANVFRYPSQRQLWRHVTIEYTEVIDYNTPAAADFSRQGDVATHLQAFPHLARYVVSFVLTTGAIGIWQWEPISRRLAALFELLSNVGSLTITSTDMFAWDLEQSSLIRYTTAVERLIRNQAANRTLRYLELGGFSYIPPAFMVRILTACPTVSIVGLELVPEDLERASVTSSHSAALEVSKNDRPCQMTALRVGIFDISHQRMHKSLIPHVKSLCALVLTADFPNDVWYELPMTRTSRVYELCAAARGTLVNLSIELPPQDNDDVITSFSIPNLPRLQCLEINFSNVLLDIGDHTDNSISLTPPPRLLDLLSTSLVNGAFPSLRQLCFLPGIYPPRIIRWDSAEFPPGFKCAAWDAILADYLSANPNVASFCVPRFYRPCDDPDHPYFDRETIPMRSRDYVRLFQEYSQAMDTALPNATARGLKVVEYPAGTCYDDDEVDFFQRKQK</sequence>
<dbReference type="AlphaFoldDB" id="A0A8H6SD42"/>
<organism evidence="1 2">
    <name type="scientific">Mycena indigotica</name>
    <dbReference type="NCBI Taxonomy" id="2126181"/>
    <lineage>
        <taxon>Eukaryota</taxon>
        <taxon>Fungi</taxon>
        <taxon>Dikarya</taxon>
        <taxon>Basidiomycota</taxon>
        <taxon>Agaricomycotina</taxon>
        <taxon>Agaricomycetes</taxon>
        <taxon>Agaricomycetidae</taxon>
        <taxon>Agaricales</taxon>
        <taxon>Marasmiineae</taxon>
        <taxon>Mycenaceae</taxon>
        <taxon>Mycena</taxon>
    </lineage>
</organism>
<proteinExistence type="predicted"/>
<evidence type="ECO:0000313" key="2">
    <source>
        <dbReference type="Proteomes" id="UP000636479"/>
    </source>
</evidence>